<keyword evidence="6" id="KW-0472">Membrane</keyword>
<dbReference type="EC" id="3.1.-.-" evidence="6"/>
<feature type="compositionally biased region" description="Basic and acidic residues" evidence="7">
    <location>
        <begin position="1811"/>
        <end position="1821"/>
    </location>
</feature>
<organism evidence="9 10">
    <name type="scientific">Anisodus acutangulus</name>
    <dbReference type="NCBI Taxonomy" id="402998"/>
    <lineage>
        <taxon>Eukaryota</taxon>
        <taxon>Viridiplantae</taxon>
        <taxon>Streptophyta</taxon>
        <taxon>Embryophyta</taxon>
        <taxon>Tracheophyta</taxon>
        <taxon>Spermatophyta</taxon>
        <taxon>Magnoliopsida</taxon>
        <taxon>eudicotyledons</taxon>
        <taxon>Gunneridae</taxon>
        <taxon>Pentapetalae</taxon>
        <taxon>asterids</taxon>
        <taxon>lamiids</taxon>
        <taxon>Solanales</taxon>
        <taxon>Solanaceae</taxon>
        <taxon>Solanoideae</taxon>
        <taxon>Hyoscyameae</taxon>
        <taxon>Anisodus</taxon>
    </lineage>
</organism>
<comment type="similarity">
    <text evidence="6">Belongs to the GPI inositol-deacylase family.</text>
</comment>
<dbReference type="Pfam" id="PF07819">
    <property type="entry name" value="PGAP1"/>
    <property type="match status" value="1"/>
</dbReference>
<dbReference type="PROSITE" id="PS00518">
    <property type="entry name" value="ZF_RING_1"/>
    <property type="match status" value="1"/>
</dbReference>
<feature type="transmembrane region" description="Helical" evidence="6">
    <location>
        <begin position="1276"/>
        <end position="1306"/>
    </location>
</feature>
<evidence type="ECO:0000259" key="8">
    <source>
        <dbReference type="PROSITE" id="PS50089"/>
    </source>
</evidence>
<feature type="compositionally biased region" description="Basic and acidic residues" evidence="7">
    <location>
        <begin position="1638"/>
        <end position="1652"/>
    </location>
</feature>
<dbReference type="OrthoDB" id="348976at2759"/>
<keyword evidence="4" id="KW-0862">Zinc</keyword>
<dbReference type="Gene3D" id="3.40.50.1820">
    <property type="entry name" value="alpha/beta hydrolase"/>
    <property type="match status" value="2"/>
</dbReference>
<keyword evidence="6" id="KW-0813">Transport</keyword>
<gene>
    <name evidence="9" type="ORF">K7X08_019137</name>
</gene>
<dbReference type="GO" id="GO:0005789">
    <property type="term" value="C:endoplasmic reticulum membrane"/>
    <property type="evidence" value="ECO:0007669"/>
    <property type="project" value="UniProtKB-SubCell"/>
</dbReference>
<keyword evidence="6" id="KW-0653">Protein transport</keyword>
<sequence>MPSVAVKLYSVFFKFMLKHRLQNRQTLIIDDPNDVNSFGVTSRPDEESITASNPSFTDGVATKDIHIDQTTSVSIRIFLPETCLGSPDPDVRSQCNKSRVKALIGSDPRRNSYGAATTDNVTDNNNHYRNSFNNHRRKSDGSCNVDDLALKSENGVYRGYAPSGKHCRKLPVMLQFHGGGFVRGSNDSVSNDFFCRRIAKLCDVIVLAVGYRLSPENRYPAALEDGLKALHWLAKQANLAECSKSLGNRRGGGDMKKSDSHGHIADAFGASMAEPWLAAHGDPSRCVLLGVSCGGNIADYVARKAVEAGNLLDPVKVVAQVLMYPFFIGNVPTHSEIKLANSYFYDKAMCILAWKLFLPEGEFDLDHPAANPLVAGRGGPPLIRMPPTLTIVAEHDWMRDRAIAYSEELRKVNVDAPVLEYKDAVHEFATLDMLLKTPQAQACAEDIAIWVKKHISLRVLVATRSPIRIKMKWMGGSVSQNMEGCRAKFRVVVLVLLAICIGLAGLYSMIKPISNGCTMTYMYPTYIPIPTPKNVSSMKYGLYLYHEGWRKIDFNDHIKKLSGVPVLFIPGNGGSYKQVRSVAAESDRTYQGGPLEHSFYQEASLSLREGVDSDVTSTHLPYQYTSMLDWFAVDLEGEHSAMDGRILEEHTEYVVYAIHRILDHYKESHDARVKKGAAVSRNPPRSVILVGHSMGGFVARAAIVHPHLRKSAVETVLTLSSPHQSPPLALQPSLGQYYARVNYAWRKGYEVQTSRSGQYMSDPPLSHVVVVSISGGYHDYRVRSKLQSLDGIVPPTHGFMISSTGVKNVWLSMEHQVILWCNQLVVQVSHTLLSLIDQETGQPISDVQKRLAIFTKMLHSGIPPNFNWLKQPQLPHIPIENGEAESGSQTYRMYACPSNTHWSDDALERDLYIETTTVTVLAMDGRRRWLDIEKLGSNGKNHFVFVTNLSPCSGVRLHLWPKKGTSVSSLPINKRVLEVTSKMVQIPSGPAPRQVEPGTQTEQAPPSAVFWLHPEDMRGFKFLTISVAPHLVVSGRPPPVTSMGVGQFFKPEDGETVLSSGSLIGSMFSLKGMMLNEDHPLALNLSFSVSLGLIPVTLSVKTTGCGIKKSEFTADEPGEMEIDRLCKLRCFPPVALAWDVTSGLHIFPNLFSETILVDSSPALWTSSPGSEKTNVLLLIDPHCSYKTSIGVNVTAAAKRFLLLYFSQITGFAIAVVFFALMRQARQWELDLPIPSLLSAVESNLRMPLPFLCLALLPILFALVLSSLISLPLPPAISFIIVSTICYLCANGLVVVLISASQLLFYVSASLHVFIKKRSQTREHKFSLFTAFLSSKAVRIIRFNPLFVTTLVSLTLVCFAHPALGLLLLVLSHAVCCHNALSSFLMASFRSHTQTKELIESGNGSESGLEQFIPQYDGELNKHFSQKESNFNSLDSVRSYGDTQLEIFNHWHGLLVLHLLATLMFVPSLIAWIQRMGISQSLPWFLDSVLCIAVTPHDMKRNMPVESKTIRMVKEEAGKVEGLLSPKFRSVAAMAGWDEEALLIASLVVEDTPDRPPKHKKRSQFKTPPTNSTRKRRAQKRSPITATVLDLEEDDSTAKQESEKKEAESTSIEKLDKKGVEASEEQGCSVSFSSSSKKIESKSTEKAEKKGAEASDQQGCSVSSSSAFPSIDRLREELSCAICLEICFEPSTTPCGHSFCKKCLRSAADKCGKKCPKCRQLISNGRSCTVNTVLWNTIQLLFPKEVEARKAAGTLNNREAKHESQVRAAATNSNITRVLALNSPESGPSSQERRNSRAMRRQSVRVSGMPSRNRDISSRRELPIQDEDAALALRLQREEFMETFRRRSSADEQYRSSLALARANLRAMASRAINRGGRGS</sequence>
<reference evidence="10" key="1">
    <citation type="journal article" date="2023" name="Proc. Natl. Acad. Sci. U.S.A.">
        <title>Genomic and structural basis for evolution of tropane alkaloid biosynthesis.</title>
        <authorList>
            <person name="Wanga Y.-J."/>
            <person name="Taina T."/>
            <person name="Yua J.-Y."/>
            <person name="Lia J."/>
            <person name="Xua B."/>
            <person name="Chenc J."/>
            <person name="D'Auriad J.C."/>
            <person name="Huanga J.-P."/>
            <person name="Huanga S.-X."/>
        </authorList>
    </citation>
    <scope>NUCLEOTIDE SEQUENCE [LARGE SCALE GENOMIC DNA]</scope>
    <source>
        <strain evidence="10">cv. KIB-2019</strain>
    </source>
</reference>
<evidence type="ECO:0000256" key="3">
    <source>
        <dbReference type="ARBA" id="ARBA00022771"/>
    </source>
</evidence>
<protein>
    <recommendedName>
        <fullName evidence="6">GPI inositol-deacylase</fullName>
        <ecNumber evidence="6">3.1.-.-</ecNumber>
    </recommendedName>
</protein>
<evidence type="ECO:0000313" key="9">
    <source>
        <dbReference type="EMBL" id="KAJ8566929.1"/>
    </source>
</evidence>
<dbReference type="Pfam" id="PF07859">
    <property type="entry name" value="Abhydrolase_3"/>
    <property type="match status" value="1"/>
</dbReference>
<feature type="compositionally biased region" description="Basic and acidic residues" evidence="7">
    <location>
        <begin position="1595"/>
        <end position="1619"/>
    </location>
</feature>
<evidence type="ECO:0000256" key="7">
    <source>
        <dbReference type="SAM" id="MobiDB-lite"/>
    </source>
</evidence>
<feature type="transmembrane region" description="Helical" evidence="6">
    <location>
        <begin position="1342"/>
        <end position="1363"/>
    </location>
</feature>
<accession>A0A9Q1MRY2</accession>
<dbReference type="InterPro" id="IPR012908">
    <property type="entry name" value="PGAP1-ab_dom-like"/>
</dbReference>
<comment type="subcellular location">
    <subcellularLocation>
        <location evidence="6">Endoplasmic reticulum membrane</location>
    </subcellularLocation>
</comment>
<dbReference type="GO" id="GO:0015031">
    <property type="term" value="P:protein transport"/>
    <property type="evidence" value="ECO:0007669"/>
    <property type="project" value="UniProtKB-KW"/>
</dbReference>
<evidence type="ECO:0000256" key="2">
    <source>
        <dbReference type="ARBA" id="ARBA00022723"/>
    </source>
</evidence>
<keyword evidence="2" id="KW-0479">Metal-binding</keyword>
<comment type="function">
    <text evidence="6">Involved in inositol deacylation of GPI-anchored proteins which plays important roles in the quality control and ER-associated degradation of GPI-anchored proteins.</text>
</comment>
<dbReference type="Gene3D" id="3.30.40.10">
    <property type="entry name" value="Zinc/RING finger domain, C3HC4 (zinc finger)"/>
    <property type="match status" value="1"/>
</dbReference>
<keyword evidence="6" id="KW-1133">Transmembrane helix</keyword>
<dbReference type="PANTHER" id="PTHR47346">
    <property type="entry name" value="HYDROLASES, ACTING ON ESTER BOND"/>
    <property type="match status" value="1"/>
</dbReference>
<comment type="caution">
    <text evidence="9">The sequence shown here is derived from an EMBL/GenBank/DDBJ whole genome shotgun (WGS) entry which is preliminary data.</text>
</comment>
<evidence type="ECO:0000256" key="4">
    <source>
        <dbReference type="ARBA" id="ARBA00022833"/>
    </source>
</evidence>
<evidence type="ECO:0000256" key="1">
    <source>
        <dbReference type="ARBA" id="ARBA00010515"/>
    </source>
</evidence>
<feature type="region of interest" description="Disordered" evidence="7">
    <location>
        <begin position="1552"/>
        <end position="1619"/>
    </location>
</feature>
<keyword evidence="6" id="KW-0812">Transmembrane</keyword>
<dbReference type="InterPro" id="IPR013083">
    <property type="entry name" value="Znf_RING/FYVE/PHD"/>
</dbReference>
<dbReference type="EMBL" id="JAJAGQ010000003">
    <property type="protein sequence ID" value="KAJ8566929.1"/>
    <property type="molecule type" value="Genomic_DNA"/>
</dbReference>
<evidence type="ECO:0000256" key="6">
    <source>
        <dbReference type="RuleBase" id="RU365011"/>
    </source>
</evidence>
<keyword evidence="6" id="KW-0378">Hydrolase</keyword>
<feature type="region of interest" description="Disordered" evidence="7">
    <location>
        <begin position="1778"/>
        <end position="1821"/>
    </location>
</feature>
<keyword evidence="10" id="KW-1185">Reference proteome</keyword>
<evidence type="ECO:0000313" key="10">
    <source>
        <dbReference type="Proteomes" id="UP001152561"/>
    </source>
</evidence>
<feature type="transmembrane region" description="Helical" evidence="6">
    <location>
        <begin position="1248"/>
        <end position="1270"/>
    </location>
</feature>
<feature type="transmembrane region" description="Helical" evidence="6">
    <location>
        <begin position="491"/>
        <end position="510"/>
    </location>
</feature>
<dbReference type="PROSITE" id="PS50089">
    <property type="entry name" value="ZF_RING_2"/>
    <property type="match status" value="1"/>
</dbReference>
<dbReference type="Pfam" id="PF00097">
    <property type="entry name" value="zf-C3HC4"/>
    <property type="match status" value="1"/>
</dbReference>
<dbReference type="InterPro" id="IPR001841">
    <property type="entry name" value="Znf_RING"/>
</dbReference>
<dbReference type="Proteomes" id="UP001152561">
    <property type="component" value="Unassembled WGS sequence"/>
</dbReference>
<dbReference type="GO" id="GO:0008270">
    <property type="term" value="F:zinc ion binding"/>
    <property type="evidence" value="ECO:0007669"/>
    <property type="project" value="UniProtKB-KW"/>
</dbReference>
<dbReference type="GO" id="GO:0016788">
    <property type="term" value="F:hydrolase activity, acting on ester bonds"/>
    <property type="evidence" value="ECO:0007669"/>
    <property type="project" value="InterPro"/>
</dbReference>
<keyword evidence="6" id="KW-0256">Endoplasmic reticulum</keyword>
<dbReference type="InterPro" id="IPR018957">
    <property type="entry name" value="Znf_C3HC4_RING-type"/>
</dbReference>
<name>A0A9Q1MRY2_9SOLA</name>
<feature type="transmembrane region" description="Helical" evidence="6">
    <location>
        <begin position="1201"/>
        <end position="1221"/>
    </location>
</feature>
<dbReference type="InterPro" id="IPR013094">
    <property type="entry name" value="AB_hydrolase_3"/>
</dbReference>
<dbReference type="SUPFAM" id="SSF53474">
    <property type="entry name" value="alpha/beta-Hydrolases"/>
    <property type="match status" value="2"/>
</dbReference>
<dbReference type="SUPFAM" id="SSF57850">
    <property type="entry name" value="RING/U-box"/>
    <property type="match status" value="1"/>
</dbReference>
<feature type="domain" description="RING-type" evidence="8">
    <location>
        <begin position="1679"/>
        <end position="1718"/>
    </location>
</feature>
<keyword evidence="3 5" id="KW-0863">Zinc-finger</keyword>
<evidence type="ECO:0000256" key="5">
    <source>
        <dbReference type="PROSITE-ProRule" id="PRU00175"/>
    </source>
</evidence>
<dbReference type="SMART" id="SM00184">
    <property type="entry name" value="RING"/>
    <property type="match status" value="1"/>
</dbReference>
<feature type="region of interest" description="Disordered" evidence="7">
    <location>
        <begin position="1638"/>
        <end position="1662"/>
    </location>
</feature>
<dbReference type="PANTHER" id="PTHR47346:SF1">
    <property type="entry name" value="GPI INOSITOL-DEACYLASE"/>
    <property type="match status" value="1"/>
</dbReference>
<comment type="similarity">
    <text evidence="1">Belongs to the 'GDXG' lipolytic enzyme family.</text>
</comment>
<dbReference type="InterPro" id="IPR017907">
    <property type="entry name" value="Znf_RING_CS"/>
</dbReference>
<feature type="transmembrane region" description="Helical" evidence="6">
    <location>
        <begin position="1453"/>
        <end position="1472"/>
    </location>
</feature>
<proteinExistence type="inferred from homology"/>
<dbReference type="InterPro" id="IPR029058">
    <property type="entry name" value="AB_hydrolase_fold"/>
</dbReference>